<comment type="caution">
    <text evidence="1">The sequence shown here is derived from an EMBL/GenBank/DDBJ whole genome shotgun (WGS) entry which is preliminary data.</text>
</comment>
<sequence length="60" mass="6498">MLDEKQKLLLEEEVRRVLQEFDQSGAAFTPSMLISAMRDTGLADGNALDEDDAGPSSPTS</sequence>
<keyword evidence="2" id="KW-1185">Reference proteome</keyword>
<accession>A0ABT4KQD6</accession>
<dbReference type="EMBL" id="JAPVOI010000006">
    <property type="protein sequence ID" value="MCZ4094180.1"/>
    <property type="molecule type" value="Genomic_DNA"/>
</dbReference>
<gene>
    <name evidence="1" type="ORF">O3W52_31165</name>
</gene>
<organism evidence="1 2">
    <name type="scientific">Sinorhizobium psoraleae</name>
    <dbReference type="NCBI Taxonomy" id="520838"/>
    <lineage>
        <taxon>Bacteria</taxon>
        <taxon>Pseudomonadati</taxon>
        <taxon>Pseudomonadota</taxon>
        <taxon>Alphaproteobacteria</taxon>
        <taxon>Hyphomicrobiales</taxon>
        <taxon>Rhizobiaceae</taxon>
        <taxon>Sinorhizobium/Ensifer group</taxon>
        <taxon>Sinorhizobium</taxon>
    </lineage>
</organism>
<proteinExistence type="predicted"/>
<reference evidence="1" key="1">
    <citation type="submission" date="2022-10" db="EMBL/GenBank/DDBJ databases">
        <title>Whole genome sequencing of three plant growth promoting bacteria isolated from Vachellia tortilis subsp. raddiana in Morocco.</title>
        <authorList>
            <person name="Hnini M."/>
            <person name="Zouagui R."/>
            <person name="Zouagui H."/>
            <person name="Chemao Elfihri M.-W."/>
            <person name="Ibrahimi A."/>
            <person name="Sbabou L."/>
            <person name="Aurag J."/>
        </authorList>
    </citation>
    <scope>NUCLEOTIDE SEQUENCE</scope>
    <source>
        <strain evidence="1">LMR678</strain>
    </source>
</reference>
<evidence type="ECO:0000313" key="2">
    <source>
        <dbReference type="Proteomes" id="UP001079430"/>
    </source>
</evidence>
<name>A0ABT4KQD6_9HYPH</name>
<dbReference type="RefSeq" id="WP_246299682.1">
    <property type="nucleotide sequence ID" value="NZ_JABEKV010000003.1"/>
</dbReference>
<dbReference type="Proteomes" id="UP001079430">
    <property type="component" value="Unassembled WGS sequence"/>
</dbReference>
<protein>
    <submittedName>
        <fullName evidence="1">Uncharacterized protein</fullName>
    </submittedName>
</protein>
<evidence type="ECO:0000313" key="1">
    <source>
        <dbReference type="EMBL" id="MCZ4094180.1"/>
    </source>
</evidence>